<dbReference type="Proteomes" id="UP000219215">
    <property type="component" value="Chromosome DPRO"/>
</dbReference>
<dbReference type="AlphaFoldDB" id="A0A2C8FE51"/>
<dbReference type="SUPFAM" id="SSF53850">
    <property type="entry name" value="Periplasmic binding protein-like II"/>
    <property type="match status" value="1"/>
</dbReference>
<evidence type="ECO:0000313" key="3">
    <source>
        <dbReference type="EMBL" id="SOB60736.1"/>
    </source>
</evidence>
<name>A0A2C8FE51_9BACT</name>
<proteinExistence type="predicted"/>
<feature type="domain" description="Solute-binding protein family 3/N-terminal" evidence="2">
    <location>
        <begin position="34"/>
        <end position="255"/>
    </location>
</feature>
<protein>
    <recommendedName>
        <fullName evidence="2">Solute-binding protein family 3/N-terminal domain-containing protein</fullName>
    </recommendedName>
</protein>
<dbReference type="InterPro" id="IPR001638">
    <property type="entry name" value="Solute-binding_3/MltF_N"/>
</dbReference>
<dbReference type="KEGG" id="pprf:DPRO_3819"/>
<dbReference type="RefSeq" id="WP_097013416.1">
    <property type="nucleotide sequence ID" value="NZ_LT907975.1"/>
</dbReference>
<dbReference type="PANTHER" id="PTHR35936">
    <property type="entry name" value="MEMBRANE-BOUND LYTIC MUREIN TRANSGLYCOSYLASE F"/>
    <property type="match status" value="1"/>
</dbReference>
<dbReference type="PANTHER" id="PTHR35936:SF25">
    <property type="entry name" value="ABC TRANSPORTER SUBSTRATE-BINDING PROTEIN"/>
    <property type="match status" value="1"/>
</dbReference>
<keyword evidence="1" id="KW-0732">Signal</keyword>
<gene>
    <name evidence="3" type="ORF">DPRO_3819</name>
</gene>
<reference evidence="4" key="1">
    <citation type="submission" date="2017-09" db="EMBL/GenBank/DDBJ databases">
        <authorList>
            <person name="Regsiter A."/>
            <person name="William W."/>
        </authorList>
    </citation>
    <scope>NUCLEOTIDE SEQUENCE [LARGE SCALE GENOMIC DNA]</scope>
    <source>
        <strain evidence="4">500-1</strain>
    </source>
</reference>
<dbReference type="OrthoDB" id="5455658at2"/>
<evidence type="ECO:0000313" key="4">
    <source>
        <dbReference type="Proteomes" id="UP000219215"/>
    </source>
</evidence>
<organism evidence="3 4">
    <name type="scientific">Pseudodesulfovibrio profundus</name>
    <dbReference type="NCBI Taxonomy" id="57320"/>
    <lineage>
        <taxon>Bacteria</taxon>
        <taxon>Pseudomonadati</taxon>
        <taxon>Thermodesulfobacteriota</taxon>
        <taxon>Desulfovibrionia</taxon>
        <taxon>Desulfovibrionales</taxon>
        <taxon>Desulfovibrionaceae</taxon>
    </lineage>
</organism>
<dbReference type="Gene3D" id="3.40.190.10">
    <property type="entry name" value="Periplasmic binding protein-like II"/>
    <property type="match status" value="2"/>
</dbReference>
<evidence type="ECO:0000259" key="2">
    <source>
        <dbReference type="SMART" id="SM00062"/>
    </source>
</evidence>
<sequence length="255" mass="29383">METLSTRIRRTVIAMALSIFVLLATGGVSHAEQPMRVVCDTWPPYQITRSGQVSGFAVEVVEAMFEQLNVSTTKLQSYPWKRALSILEHGHADALFSANYTRDRTIFAHYPDEPLVEAPWVVWTRDDTNIRTMEDLKGKRVGVVLGYSYTPAFWTFIETFCDVEQVSTDEINMHKLEHGRLDAMAAEYGNGLYLSRKLGFKRVTPLRDLEIKSDGLYIIFNKETVEASFVDRFSQELTRFKETETYSSIYKRYFE</sequence>
<evidence type="ECO:0000256" key="1">
    <source>
        <dbReference type="ARBA" id="ARBA00022729"/>
    </source>
</evidence>
<keyword evidence="4" id="KW-1185">Reference proteome</keyword>
<accession>A0A2C8FE51</accession>
<dbReference type="Pfam" id="PF00497">
    <property type="entry name" value="SBP_bac_3"/>
    <property type="match status" value="1"/>
</dbReference>
<dbReference type="EMBL" id="LT907975">
    <property type="protein sequence ID" value="SOB60736.1"/>
    <property type="molecule type" value="Genomic_DNA"/>
</dbReference>
<dbReference type="SMART" id="SM00062">
    <property type="entry name" value="PBPb"/>
    <property type="match status" value="1"/>
</dbReference>